<dbReference type="EMBL" id="JAUTDP010000003">
    <property type="protein sequence ID" value="KAK3400725.1"/>
    <property type="molecule type" value="Genomic_DNA"/>
</dbReference>
<dbReference type="Gene3D" id="3.30.465.10">
    <property type="match status" value="1"/>
</dbReference>
<dbReference type="AlphaFoldDB" id="A0AAE0PJN1"/>
<keyword evidence="3" id="KW-1185">Reference proteome</keyword>
<dbReference type="GO" id="GO:0050660">
    <property type="term" value="F:flavin adenine dinucleotide binding"/>
    <property type="evidence" value="ECO:0007669"/>
    <property type="project" value="InterPro"/>
</dbReference>
<sequence>VKLTPGGGAYLNETNANQPDWQTAFYGENYERLLAIKNKYDPEVLLYASTAVGNEGWAQKEDERLCRVE</sequence>
<comment type="caution">
    <text evidence="2">The sequence shown here is derived from an EMBL/GenBank/DDBJ whole genome shotgun (WGS) entry which is preliminary data.</text>
</comment>
<reference evidence="2" key="1">
    <citation type="journal article" date="2023" name="Mol. Phylogenet. Evol.">
        <title>Genome-scale phylogeny and comparative genomics of the fungal order Sordariales.</title>
        <authorList>
            <person name="Hensen N."/>
            <person name="Bonometti L."/>
            <person name="Westerberg I."/>
            <person name="Brannstrom I.O."/>
            <person name="Guillou S."/>
            <person name="Cros-Aarteil S."/>
            <person name="Calhoun S."/>
            <person name="Haridas S."/>
            <person name="Kuo A."/>
            <person name="Mondo S."/>
            <person name="Pangilinan J."/>
            <person name="Riley R."/>
            <person name="LaButti K."/>
            <person name="Andreopoulos B."/>
            <person name="Lipzen A."/>
            <person name="Chen C."/>
            <person name="Yan M."/>
            <person name="Daum C."/>
            <person name="Ng V."/>
            <person name="Clum A."/>
            <person name="Steindorff A."/>
            <person name="Ohm R.A."/>
            <person name="Martin F."/>
            <person name="Silar P."/>
            <person name="Natvig D.O."/>
            <person name="Lalanne C."/>
            <person name="Gautier V."/>
            <person name="Ament-Velasquez S.L."/>
            <person name="Kruys A."/>
            <person name="Hutchinson M.I."/>
            <person name="Powell A.J."/>
            <person name="Barry K."/>
            <person name="Miller A.N."/>
            <person name="Grigoriev I.V."/>
            <person name="Debuchy R."/>
            <person name="Gladieux P."/>
            <person name="Hiltunen Thoren M."/>
            <person name="Johannesson H."/>
        </authorList>
    </citation>
    <scope>NUCLEOTIDE SEQUENCE</scope>
    <source>
        <strain evidence="2">FGSC 1904</strain>
    </source>
</reference>
<feature type="non-terminal residue" evidence="2">
    <location>
        <position position="1"/>
    </location>
</feature>
<dbReference type="Gene3D" id="3.40.462.20">
    <property type="match status" value="1"/>
</dbReference>
<reference evidence="2" key="2">
    <citation type="submission" date="2023-07" db="EMBL/GenBank/DDBJ databases">
        <authorList>
            <consortium name="Lawrence Berkeley National Laboratory"/>
            <person name="Haridas S."/>
            <person name="Hensen N."/>
            <person name="Bonometti L."/>
            <person name="Westerberg I."/>
            <person name="Brannstrom I.O."/>
            <person name="Guillou S."/>
            <person name="Cros-Aarteil S."/>
            <person name="Calhoun S."/>
            <person name="Kuo A."/>
            <person name="Mondo S."/>
            <person name="Pangilinan J."/>
            <person name="Riley R."/>
            <person name="LaButti K."/>
            <person name="Andreopoulos B."/>
            <person name="Lipzen A."/>
            <person name="Chen C."/>
            <person name="Yanf M."/>
            <person name="Daum C."/>
            <person name="Ng V."/>
            <person name="Clum A."/>
            <person name="Steindorff A."/>
            <person name="Ohm R."/>
            <person name="Martin F."/>
            <person name="Silar P."/>
            <person name="Natvig D."/>
            <person name="Lalanne C."/>
            <person name="Gautier V."/>
            <person name="Ament-velasquez S.L."/>
            <person name="Kruys A."/>
            <person name="Hutchinson M.I."/>
            <person name="Powell A.J."/>
            <person name="Barry K."/>
            <person name="Miller A.N."/>
            <person name="Grigoriev I.V."/>
            <person name="Debuchy R."/>
            <person name="Gladieux P."/>
            <person name="Thoren M.H."/>
            <person name="Johannesson H."/>
        </authorList>
    </citation>
    <scope>NUCLEOTIDE SEQUENCE</scope>
    <source>
        <strain evidence="2">FGSC 1904</strain>
    </source>
</reference>
<feature type="domain" description="Berberine/berberine-like" evidence="1">
    <location>
        <begin position="9"/>
        <end position="49"/>
    </location>
</feature>
<organism evidence="2 3">
    <name type="scientific">Sordaria brevicollis</name>
    <dbReference type="NCBI Taxonomy" id="83679"/>
    <lineage>
        <taxon>Eukaryota</taxon>
        <taxon>Fungi</taxon>
        <taxon>Dikarya</taxon>
        <taxon>Ascomycota</taxon>
        <taxon>Pezizomycotina</taxon>
        <taxon>Sordariomycetes</taxon>
        <taxon>Sordariomycetidae</taxon>
        <taxon>Sordariales</taxon>
        <taxon>Sordariaceae</taxon>
        <taxon>Sordaria</taxon>
    </lineage>
</organism>
<dbReference type="Proteomes" id="UP001281003">
    <property type="component" value="Unassembled WGS sequence"/>
</dbReference>
<gene>
    <name evidence="2" type="ORF">B0T20DRAFT_348568</name>
</gene>
<evidence type="ECO:0000313" key="3">
    <source>
        <dbReference type="Proteomes" id="UP001281003"/>
    </source>
</evidence>
<protein>
    <recommendedName>
        <fullName evidence="1">Berberine/berberine-like domain-containing protein</fullName>
    </recommendedName>
</protein>
<evidence type="ECO:0000259" key="1">
    <source>
        <dbReference type="Pfam" id="PF08031"/>
    </source>
</evidence>
<evidence type="ECO:0000313" key="2">
    <source>
        <dbReference type="EMBL" id="KAK3400725.1"/>
    </source>
</evidence>
<dbReference type="InterPro" id="IPR012951">
    <property type="entry name" value="BBE"/>
</dbReference>
<proteinExistence type="predicted"/>
<name>A0AAE0PJN1_SORBR</name>
<accession>A0AAE0PJN1</accession>
<dbReference type="Pfam" id="PF08031">
    <property type="entry name" value="BBE"/>
    <property type="match status" value="1"/>
</dbReference>
<dbReference type="InterPro" id="IPR016169">
    <property type="entry name" value="FAD-bd_PCMH_sub2"/>
</dbReference>
<dbReference type="GO" id="GO:0016491">
    <property type="term" value="F:oxidoreductase activity"/>
    <property type="evidence" value="ECO:0007669"/>
    <property type="project" value="InterPro"/>
</dbReference>